<sequence>MENIQGVKNICKCAHHKVMPVLVILFGLTFLLGAWGIFDKNSVNTIWPVLVIVAGFMKIGEKSGMCKCC</sequence>
<protein>
    <recommendedName>
        <fullName evidence="2">LiaI-LiaF-like transmembrane region domain-containing protein</fullName>
    </recommendedName>
</protein>
<evidence type="ECO:0000313" key="3">
    <source>
        <dbReference type="EMBL" id="OGZ67632.1"/>
    </source>
</evidence>
<evidence type="ECO:0000313" key="4">
    <source>
        <dbReference type="Proteomes" id="UP000178380"/>
    </source>
</evidence>
<dbReference type="Pfam" id="PF18917">
    <property type="entry name" value="LiaI-LiaF-like_TM1"/>
    <property type="match status" value="1"/>
</dbReference>
<keyword evidence="1" id="KW-0472">Membrane</keyword>
<feature type="domain" description="LiaI-LiaF-like transmembrane region" evidence="2">
    <location>
        <begin position="19"/>
        <end position="58"/>
    </location>
</feature>
<keyword evidence="1" id="KW-0812">Transmembrane</keyword>
<comment type="caution">
    <text evidence="3">The sequence shown here is derived from an EMBL/GenBank/DDBJ whole genome shotgun (WGS) entry which is preliminary data.</text>
</comment>
<organism evidence="3 4">
    <name type="scientific">Candidatus Staskawiczbacteria bacterium RIFCSPHIGHO2_02_FULL_34_10</name>
    <dbReference type="NCBI Taxonomy" id="1802205"/>
    <lineage>
        <taxon>Bacteria</taxon>
        <taxon>Candidatus Staskawicziibacteriota</taxon>
    </lineage>
</organism>
<name>A0A1G2HYK7_9BACT</name>
<keyword evidence="1" id="KW-1133">Transmembrane helix</keyword>
<feature type="transmembrane region" description="Helical" evidence="1">
    <location>
        <begin position="44"/>
        <end position="60"/>
    </location>
</feature>
<evidence type="ECO:0000259" key="2">
    <source>
        <dbReference type="Pfam" id="PF18917"/>
    </source>
</evidence>
<dbReference type="InterPro" id="IPR043726">
    <property type="entry name" value="LiaI-LiaF-like_TM1"/>
</dbReference>
<gene>
    <name evidence="3" type="ORF">A3C58_00965</name>
</gene>
<dbReference type="AlphaFoldDB" id="A0A1G2HYK7"/>
<evidence type="ECO:0000256" key="1">
    <source>
        <dbReference type="SAM" id="Phobius"/>
    </source>
</evidence>
<reference evidence="3 4" key="1">
    <citation type="journal article" date="2016" name="Nat. Commun.">
        <title>Thousands of microbial genomes shed light on interconnected biogeochemical processes in an aquifer system.</title>
        <authorList>
            <person name="Anantharaman K."/>
            <person name="Brown C.T."/>
            <person name="Hug L.A."/>
            <person name="Sharon I."/>
            <person name="Castelle C.J."/>
            <person name="Probst A.J."/>
            <person name="Thomas B.C."/>
            <person name="Singh A."/>
            <person name="Wilkins M.J."/>
            <person name="Karaoz U."/>
            <person name="Brodie E.L."/>
            <person name="Williams K.H."/>
            <person name="Hubbard S.S."/>
            <person name="Banfield J.F."/>
        </authorList>
    </citation>
    <scope>NUCLEOTIDE SEQUENCE [LARGE SCALE GENOMIC DNA]</scope>
</reference>
<dbReference type="Proteomes" id="UP000178380">
    <property type="component" value="Unassembled WGS sequence"/>
</dbReference>
<accession>A0A1G2HYK7</accession>
<proteinExistence type="predicted"/>
<feature type="transmembrane region" description="Helical" evidence="1">
    <location>
        <begin position="21"/>
        <end position="38"/>
    </location>
</feature>
<dbReference type="EMBL" id="MHOR01000005">
    <property type="protein sequence ID" value="OGZ67632.1"/>
    <property type="molecule type" value="Genomic_DNA"/>
</dbReference>